<feature type="compositionally biased region" description="Polar residues" evidence="1">
    <location>
        <begin position="94"/>
        <end position="103"/>
    </location>
</feature>
<proteinExistence type="predicted"/>
<feature type="region of interest" description="Disordered" evidence="1">
    <location>
        <begin position="39"/>
        <end position="65"/>
    </location>
</feature>
<dbReference type="EMBL" id="HBIZ01019776">
    <property type="protein sequence ID" value="CAE0759818.1"/>
    <property type="molecule type" value="Transcribed_RNA"/>
</dbReference>
<dbReference type="AlphaFoldDB" id="A0A7S4EY03"/>
<evidence type="ECO:0000256" key="1">
    <source>
        <dbReference type="SAM" id="MobiDB-lite"/>
    </source>
</evidence>
<protein>
    <submittedName>
        <fullName evidence="2">Uncharacterized protein</fullName>
    </submittedName>
</protein>
<accession>A0A7S4EY03</accession>
<organism evidence="2">
    <name type="scientific">Chrysotila carterae</name>
    <name type="common">Marine alga</name>
    <name type="synonym">Syracosphaera carterae</name>
    <dbReference type="NCBI Taxonomy" id="13221"/>
    <lineage>
        <taxon>Eukaryota</taxon>
        <taxon>Haptista</taxon>
        <taxon>Haptophyta</taxon>
        <taxon>Prymnesiophyceae</taxon>
        <taxon>Isochrysidales</taxon>
        <taxon>Isochrysidaceae</taxon>
        <taxon>Chrysotila</taxon>
    </lineage>
</organism>
<feature type="region of interest" description="Disordered" evidence="1">
    <location>
        <begin position="84"/>
        <end position="127"/>
    </location>
</feature>
<sequence>MSSSFTAMKSLVKSSSRHTDRYASAISARFTCFCCHHRFSGSTQSPQSSASKRETSDNQSDWRISLGRARSSGEIWSIESITSRHSRGIASGHAYSSRSTAHTCATPARAGRERRGEKEGGRRRGWV</sequence>
<feature type="compositionally biased region" description="Basic and acidic residues" evidence="1">
    <location>
        <begin position="110"/>
        <end position="127"/>
    </location>
</feature>
<reference evidence="2" key="1">
    <citation type="submission" date="2021-01" db="EMBL/GenBank/DDBJ databases">
        <authorList>
            <person name="Corre E."/>
            <person name="Pelletier E."/>
            <person name="Niang G."/>
            <person name="Scheremetjew M."/>
            <person name="Finn R."/>
            <person name="Kale V."/>
            <person name="Holt S."/>
            <person name="Cochrane G."/>
            <person name="Meng A."/>
            <person name="Brown T."/>
            <person name="Cohen L."/>
        </authorList>
    </citation>
    <scope>NUCLEOTIDE SEQUENCE</scope>
    <source>
        <strain evidence="2">CCMP645</strain>
    </source>
</reference>
<feature type="compositionally biased region" description="Low complexity" evidence="1">
    <location>
        <begin position="40"/>
        <end position="50"/>
    </location>
</feature>
<evidence type="ECO:0000313" key="2">
    <source>
        <dbReference type="EMBL" id="CAE0759818.1"/>
    </source>
</evidence>
<name>A0A7S4EY03_CHRCT</name>
<gene>
    <name evidence="2" type="ORF">PCAR00345_LOCUS12424</name>
</gene>